<evidence type="ECO:0000256" key="4">
    <source>
        <dbReference type="ARBA" id="ARBA00023186"/>
    </source>
</evidence>
<name>A0A679JH92_VARPD</name>
<dbReference type="Gene3D" id="1.20.58.380">
    <property type="entry name" value="Flagellar protein flit"/>
    <property type="match status" value="1"/>
</dbReference>
<keyword evidence="6" id="KW-0966">Cell projection</keyword>
<keyword evidence="4" id="KW-0143">Chaperone</keyword>
<dbReference type="EMBL" id="LR743508">
    <property type="protein sequence ID" value="CAA2109858.1"/>
    <property type="molecule type" value="Genomic_DNA"/>
</dbReference>
<evidence type="ECO:0000256" key="5">
    <source>
        <dbReference type="ARBA" id="ARBA00093797"/>
    </source>
</evidence>
<evidence type="ECO:0000256" key="1">
    <source>
        <dbReference type="ARBA" id="ARBA00004514"/>
    </source>
</evidence>
<evidence type="ECO:0000256" key="2">
    <source>
        <dbReference type="ARBA" id="ARBA00022490"/>
    </source>
</evidence>
<sequence>MAVRSEVVHCYEELAAHIAQMLVLARAKEWGVLPELEARCAALVDRLRAIEPLETLDTIQIERVLGLLDRIRVDQAEVSGLIKPQIEDLVMRMGSLHKQKSLGRAYGSTH</sequence>
<evidence type="ECO:0000313" key="6">
    <source>
        <dbReference type="EMBL" id="CAA2109858.1"/>
    </source>
</evidence>
<protein>
    <recommendedName>
        <fullName evidence="5">Flagellar protein FliT</fullName>
    </recommendedName>
</protein>
<keyword evidence="6" id="KW-0969">Cilium</keyword>
<dbReference type="InterPro" id="IPR008622">
    <property type="entry name" value="FliT"/>
</dbReference>
<organism evidence="6">
    <name type="scientific">Variovorax paradoxus</name>
    <dbReference type="NCBI Taxonomy" id="34073"/>
    <lineage>
        <taxon>Bacteria</taxon>
        <taxon>Pseudomonadati</taxon>
        <taxon>Pseudomonadota</taxon>
        <taxon>Betaproteobacteria</taxon>
        <taxon>Burkholderiales</taxon>
        <taxon>Comamonadaceae</taxon>
        <taxon>Variovorax</taxon>
    </lineage>
</organism>
<dbReference type="GO" id="GO:0044781">
    <property type="term" value="P:bacterial-type flagellum organization"/>
    <property type="evidence" value="ECO:0007669"/>
    <property type="project" value="UniProtKB-KW"/>
</dbReference>
<evidence type="ECO:0000256" key="3">
    <source>
        <dbReference type="ARBA" id="ARBA00022795"/>
    </source>
</evidence>
<dbReference type="Pfam" id="PF05400">
    <property type="entry name" value="FliT"/>
    <property type="match status" value="1"/>
</dbReference>
<dbReference type="AlphaFoldDB" id="A0A679JH92"/>
<comment type="subcellular location">
    <subcellularLocation>
        <location evidence="1">Cytoplasm</location>
        <location evidence="1">Cytosol</location>
    </subcellularLocation>
</comment>
<proteinExistence type="predicted"/>
<keyword evidence="3" id="KW-1005">Bacterial flagellum biogenesis</keyword>
<gene>
    <name evidence="6" type="primary">fliT</name>
    <name evidence="6" type="ORF">VVAX_06130</name>
</gene>
<keyword evidence="6" id="KW-0282">Flagellum</keyword>
<keyword evidence="2" id="KW-0963">Cytoplasm</keyword>
<reference evidence="6" key="1">
    <citation type="submission" date="2019-12" db="EMBL/GenBank/DDBJ databases">
        <authorList>
            <person name="Cremers G."/>
        </authorList>
    </citation>
    <scope>NUCLEOTIDE SEQUENCE</scope>
    <source>
        <strain evidence="6">Vvax</strain>
    </source>
</reference>
<accession>A0A679JH92</accession>
<dbReference type="RefSeq" id="WP_339093934.1">
    <property type="nucleotide sequence ID" value="NZ_LR743508.1"/>
</dbReference>